<dbReference type="EMBL" id="CAJVQB010110571">
    <property type="protein sequence ID" value="CAG8852253.1"/>
    <property type="molecule type" value="Genomic_DNA"/>
</dbReference>
<protein>
    <submittedName>
        <fullName evidence="1">35127_t:CDS:1</fullName>
    </submittedName>
</protein>
<accession>A0ABN7XBU6</accession>
<feature type="non-terminal residue" evidence="1">
    <location>
        <position position="1"/>
    </location>
</feature>
<comment type="caution">
    <text evidence="1">The sequence shown here is derived from an EMBL/GenBank/DDBJ whole genome shotgun (WGS) entry which is preliminary data.</text>
</comment>
<gene>
    <name evidence="1" type="ORF">GMARGA_LOCUS41142</name>
</gene>
<evidence type="ECO:0000313" key="2">
    <source>
        <dbReference type="Proteomes" id="UP000789901"/>
    </source>
</evidence>
<reference evidence="1 2" key="1">
    <citation type="submission" date="2021-06" db="EMBL/GenBank/DDBJ databases">
        <authorList>
            <person name="Kallberg Y."/>
            <person name="Tangrot J."/>
            <person name="Rosling A."/>
        </authorList>
    </citation>
    <scope>NUCLEOTIDE SEQUENCE [LARGE SCALE GENOMIC DNA]</scope>
    <source>
        <strain evidence="1 2">120-4 pot B 10/14</strain>
    </source>
</reference>
<organism evidence="1 2">
    <name type="scientific">Gigaspora margarita</name>
    <dbReference type="NCBI Taxonomy" id="4874"/>
    <lineage>
        <taxon>Eukaryota</taxon>
        <taxon>Fungi</taxon>
        <taxon>Fungi incertae sedis</taxon>
        <taxon>Mucoromycota</taxon>
        <taxon>Glomeromycotina</taxon>
        <taxon>Glomeromycetes</taxon>
        <taxon>Diversisporales</taxon>
        <taxon>Gigasporaceae</taxon>
        <taxon>Gigaspora</taxon>
    </lineage>
</organism>
<name>A0ABN7XBU6_GIGMA</name>
<proteinExistence type="predicted"/>
<feature type="non-terminal residue" evidence="1">
    <location>
        <position position="51"/>
    </location>
</feature>
<sequence length="51" mass="5998">DQDLNVCYIELGMKCKDRDFDKRPTAIEIIDNHSLINLEDDNEIKTNFLEV</sequence>
<dbReference type="Proteomes" id="UP000789901">
    <property type="component" value="Unassembled WGS sequence"/>
</dbReference>
<evidence type="ECO:0000313" key="1">
    <source>
        <dbReference type="EMBL" id="CAG8852253.1"/>
    </source>
</evidence>
<keyword evidence="2" id="KW-1185">Reference proteome</keyword>